<evidence type="ECO:0000256" key="1">
    <source>
        <dbReference type="SAM" id="MobiDB-lite"/>
    </source>
</evidence>
<sequence>MDTFAKSNNLNIYAAKNHGKEQDNLRGFHCDSCVMALRQLLACDRCFTHLGQNLVKLLMFQLNNVLDPCNAPVRRKKSIYSENTNDEDSSFARRKKSQNIRKSRNLQAFNSAEQHNKTLMSKNSKHFKEDATGFRLRGNNNLNSSIQFSESKGDITPNTHVSGNFNDNFNSAANATGHRQIRSKKRLLRQASRTLKVKKRSTLTKKQIIKKSMSLIKLGFLKKLKDKIKQQGKDSEATEDDNPQKDSPVLVPKSKKSAKLTLEPIKLKQRSSGSDKSDYVKQEPNTSLKELKELSISKCSKKRSKNKKVNLKILARRSMNEADRSHTGSTGKSSKSFKVD</sequence>
<feature type="region of interest" description="Disordered" evidence="1">
    <location>
        <begin position="231"/>
        <end position="287"/>
    </location>
</feature>
<reference evidence="2" key="1">
    <citation type="submission" date="2023-07" db="EMBL/GenBank/DDBJ databases">
        <authorList>
            <consortium name="AG Swart"/>
            <person name="Singh M."/>
            <person name="Singh A."/>
            <person name="Seah K."/>
            <person name="Emmerich C."/>
        </authorList>
    </citation>
    <scope>NUCLEOTIDE SEQUENCE</scope>
    <source>
        <strain evidence="2">DP1</strain>
    </source>
</reference>
<dbReference type="EMBL" id="CAMPGE010001034">
    <property type="protein sequence ID" value="CAI2359801.1"/>
    <property type="molecule type" value="Genomic_DNA"/>
</dbReference>
<evidence type="ECO:0000313" key="2">
    <source>
        <dbReference type="EMBL" id="CAI2359801.1"/>
    </source>
</evidence>
<dbReference type="Proteomes" id="UP001295684">
    <property type="component" value="Unassembled WGS sequence"/>
</dbReference>
<gene>
    <name evidence="2" type="ORF">ECRASSUSDP1_LOCUS1095</name>
</gene>
<organism evidence="2 3">
    <name type="scientific">Euplotes crassus</name>
    <dbReference type="NCBI Taxonomy" id="5936"/>
    <lineage>
        <taxon>Eukaryota</taxon>
        <taxon>Sar</taxon>
        <taxon>Alveolata</taxon>
        <taxon>Ciliophora</taxon>
        <taxon>Intramacronucleata</taxon>
        <taxon>Spirotrichea</taxon>
        <taxon>Hypotrichia</taxon>
        <taxon>Euplotida</taxon>
        <taxon>Euplotidae</taxon>
        <taxon>Moneuplotes</taxon>
    </lineage>
</organism>
<feature type="region of interest" description="Disordered" evidence="1">
    <location>
        <begin position="316"/>
        <end position="340"/>
    </location>
</feature>
<accession>A0AAD1U412</accession>
<feature type="compositionally biased region" description="Low complexity" evidence="1">
    <location>
        <begin position="327"/>
        <end position="340"/>
    </location>
</feature>
<proteinExistence type="predicted"/>
<comment type="caution">
    <text evidence="2">The sequence shown here is derived from an EMBL/GenBank/DDBJ whole genome shotgun (WGS) entry which is preliminary data.</text>
</comment>
<name>A0AAD1U412_EUPCR</name>
<dbReference type="AlphaFoldDB" id="A0AAD1U412"/>
<feature type="region of interest" description="Disordered" evidence="1">
    <location>
        <begin position="80"/>
        <end position="100"/>
    </location>
</feature>
<protein>
    <submittedName>
        <fullName evidence="2">Uncharacterized protein</fullName>
    </submittedName>
</protein>
<evidence type="ECO:0000313" key="3">
    <source>
        <dbReference type="Proteomes" id="UP001295684"/>
    </source>
</evidence>
<keyword evidence="3" id="KW-1185">Reference proteome</keyword>